<gene>
    <name evidence="3" type="ORF">BHYA_0399g00040</name>
</gene>
<comment type="caution">
    <text evidence="3">The sequence shown here is derived from an EMBL/GenBank/DDBJ whole genome shotgun (WGS) entry which is preliminary data.</text>
</comment>
<dbReference type="InterPro" id="IPR039905">
    <property type="entry name" value="CD2BP2/Lin1"/>
</dbReference>
<feature type="region of interest" description="Disordered" evidence="1">
    <location>
        <begin position="402"/>
        <end position="423"/>
    </location>
</feature>
<dbReference type="GO" id="GO:0005682">
    <property type="term" value="C:U5 snRNP"/>
    <property type="evidence" value="ECO:0007669"/>
    <property type="project" value="InterPro"/>
</dbReference>
<sequence>MSSRYAAARPKRAGEEFARSHRNEDEDGPSKKPKFDLRNPSALVADEPEEDAVLDADVIGSRGTGTKRGAVNIDGYDSDSDNEGFDARADERAKGKKGEVNLAEALDGYSKEKPGAINGKTDLEEDADMFADLENEFADGDEDESELKARKKGKEVRFLKEDEIEGQVLGSKSGGHVSGNFALDPKGKLSTHAMDDQESSDDEEDAVLAAQEEDVDEEVGAGGLKRNAPKVDAFNMKAEQEEGKFDANGNFVRNAADRDAVHDTWLEGISKKDMKKAAEAHEKREEERRQKRLEDDAMLLSDILRTLILRLDKAETVLEALARLGKSQVKTKKIPKWKLKKQTQKDDSMDVDAEKIEDPEQTRIRDAINAITGAADQLLIRGQTDVYEQEREMLIRQYRRETGEDWEEPSEEVAMSEENGPAPTKMWEYRWTDGRDGAAKQGPFDGPTMVAWQDAGYFGEGVEFKRVGQEGNWSRAADFL</sequence>
<reference evidence="3 4" key="1">
    <citation type="submission" date="2017-12" db="EMBL/GenBank/DDBJ databases">
        <title>Comparative genomics of Botrytis spp.</title>
        <authorList>
            <person name="Valero-Jimenez C.A."/>
            <person name="Tapia P."/>
            <person name="Veloso J."/>
            <person name="Silva-Moreno E."/>
            <person name="Staats M."/>
            <person name="Valdes J.H."/>
            <person name="Van Kan J.A.L."/>
        </authorList>
    </citation>
    <scope>NUCLEOTIDE SEQUENCE [LARGE SCALE GENOMIC DNA]</scope>
    <source>
        <strain evidence="3 4">Bh0001</strain>
    </source>
</reference>
<keyword evidence="4" id="KW-1185">Reference proteome</keyword>
<feature type="region of interest" description="Disordered" evidence="1">
    <location>
        <begin position="272"/>
        <end position="291"/>
    </location>
</feature>
<dbReference type="Proteomes" id="UP000297814">
    <property type="component" value="Unassembled WGS sequence"/>
</dbReference>
<dbReference type="SUPFAM" id="SSF55277">
    <property type="entry name" value="GYF domain"/>
    <property type="match status" value="1"/>
</dbReference>
<protein>
    <recommendedName>
        <fullName evidence="2">GYF domain-containing protein</fullName>
    </recommendedName>
</protein>
<feature type="compositionally biased region" description="Acidic residues" evidence="1">
    <location>
        <begin position="404"/>
        <end position="415"/>
    </location>
</feature>
<evidence type="ECO:0000256" key="1">
    <source>
        <dbReference type="SAM" id="MobiDB-lite"/>
    </source>
</evidence>
<dbReference type="Gene3D" id="3.30.1490.40">
    <property type="match status" value="1"/>
</dbReference>
<organism evidence="3 4">
    <name type="scientific">Botrytis hyacinthi</name>
    <dbReference type="NCBI Taxonomy" id="278943"/>
    <lineage>
        <taxon>Eukaryota</taxon>
        <taxon>Fungi</taxon>
        <taxon>Dikarya</taxon>
        <taxon>Ascomycota</taxon>
        <taxon>Pezizomycotina</taxon>
        <taxon>Leotiomycetes</taxon>
        <taxon>Helotiales</taxon>
        <taxon>Sclerotiniaceae</taxon>
        <taxon>Botrytis</taxon>
    </lineage>
</organism>
<dbReference type="EMBL" id="PQXK01000396">
    <property type="protein sequence ID" value="TGO31841.1"/>
    <property type="molecule type" value="Genomic_DNA"/>
</dbReference>
<feature type="compositionally biased region" description="Basic and acidic residues" evidence="1">
    <location>
        <begin position="12"/>
        <end position="37"/>
    </location>
</feature>
<feature type="region of interest" description="Disordered" evidence="1">
    <location>
        <begin position="1"/>
        <end position="85"/>
    </location>
</feature>
<evidence type="ECO:0000313" key="3">
    <source>
        <dbReference type="EMBL" id="TGO31841.1"/>
    </source>
</evidence>
<dbReference type="InterPro" id="IPR035445">
    <property type="entry name" value="GYF-like_dom_sf"/>
</dbReference>
<feature type="region of interest" description="Disordered" evidence="1">
    <location>
        <begin position="167"/>
        <end position="226"/>
    </location>
</feature>
<dbReference type="InterPro" id="IPR003169">
    <property type="entry name" value="GYF"/>
</dbReference>
<proteinExistence type="predicted"/>
<name>A0A4Z1GC89_9HELO</name>
<dbReference type="FunFam" id="3.30.1490.40:FF:000005">
    <property type="entry name" value="CD2 antigen cytoplasmic tail-binding protein 2"/>
    <property type="match status" value="1"/>
</dbReference>
<feature type="domain" description="GYF" evidence="2">
    <location>
        <begin position="424"/>
        <end position="480"/>
    </location>
</feature>
<dbReference type="AlphaFoldDB" id="A0A4Z1GC89"/>
<dbReference type="PANTHER" id="PTHR13138">
    <property type="entry name" value="PROTEIN LIN1"/>
    <property type="match status" value="1"/>
</dbReference>
<dbReference type="Pfam" id="PF02213">
    <property type="entry name" value="GYF"/>
    <property type="match status" value="1"/>
</dbReference>
<evidence type="ECO:0000259" key="2">
    <source>
        <dbReference type="PROSITE" id="PS50829"/>
    </source>
</evidence>
<dbReference type="PANTHER" id="PTHR13138:SF3">
    <property type="entry name" value="CD2 ANTIGEN CYTOPLASMIC TAIL-BINDING PROTEIN 2"/>
    <property type="match status" value="1"/>
</dbReference>
<dbReference type="PROSITE" id="PS50829">
    <property type="entry name" value="GYF"/>
    <property type="match status" value="1"/>
</dbReference>
<feature type="compositionally biased region" description="Acidic residues" evidence="1">
    <location>
        <begin position="196"/>
        <end position="219"/>
    </location>
</feature>
<evidence type="ECO:0000313" key="4">
    <source>
        <dbReference type="Proteomes" id="UP000297814"/>
    </source>
</evidence>
<accession>A0A4Z1GC89</accession>